<comment type="function">
    <text evidence="2">Decarboxylates L-threonine-O-3-phosphate to yield (R)-1-amino-2-propanol O-2-phosphate, the precursor for the linkage between the nucleotide loop and the corrin ring in cobalamin.</text>
</comment>
<dbReference type="Gene3D" id="3.40.640.10">
    <property type="entry name" value="Type I PLP-dependent aspartate aminotransferase-like (Major domain)"/>
    <property type="match status" value="1"/>
</dbReference>
<dbReference type="InterPro" id="IPR015422">
    <property type="entry name" value="PyrdxlP-dep_Trfase_small"/>
</dbReference>
<evidence type="ECO:0000256" key="4">
    <source>
        <dbReference type="ARBA" id="ARBA00012285"/>
    </source>
</evidence>
<evidence type="ECO:0000256" key="3">
    <source>
        <dbReference type="ARBA" id="ARBA00004953"/>
    </source>
</evidence>
<dbReference type="AlphaFoldDB" id="A0A4R8G1E0"/>
<dbReference type="InterPro" id="IPR005860">
    <property type="entry name" value="CobD"/>
</dbReference>
<keyword evidence="5" id="KW-0169">Cobalamin biosynthesis</keyword>
<accession>A0A4R8G1E0</accession>
<keyword evidence="6" id="KW-0663">Pyridoxal phosphate</keyword>
<dbReference type="EMBL" id="SOEB01000004">
    <property type="protein sequence ID" value="TDX31827.1"/>
    <property type="molecule type" value="Genomic_DNA"/>
</dbReference>
<dbReference type="GO" id="GO:0048472">
    <property type="term" value="F:threonine-phosphate decarboxylase activity"/>
    <property type="evidence" value="ECO:0007669"/>
    <property type="project" value="UniProtKB-EC"/>
</dbReference>
<evidence type="ECO:0000256" key="8">
    <source>
        <dbReference type="ARBA" id="ARBA00029996"/>
    </source>
</evidence>
<sequence>MAGGRDHGGDLTGAIKRFGGAPGDWIDLSTGINRVPYPAPPASASALRDLPGQAAMDRLTGAARGAYGTGWPVLPLAGAQAAIQLLPVVAPEGPVRVLGPTYNEYAGAFEAVGRAVETVPDTRALAGAGLAVIVNPNNPDGRRLSPEALARIAGTVGVLVVDESFADPHPALSLLPGTCPDNVLVLRSFGKFYGLAGLRLGFVLGPDALIGQMAGRAGPWAVSGPALEAGALALADAGWREASRVRLMAETARADALAEAAGWRPLGGTALFRLFDTGDAGAAQARLGRARIWSRIFPYSATWLRLGLPGSEAEWARLEAALSA</sequence>
<comment type="cofactor">
    <cofactor evidence="1">
        <name>pyridoxal 5'-phosphate</name>
        <dbReference type="ChEBI" id="CHEBI:597326"/>
    </cofactor>
</comment>
<dbReference type="NCBIfam" id="TIGR01140">
    <property type="entry name" value="L_thr_O3P_dcar"/>
    <property type="match status" value="1"/>
</dbReference>
<evidence type="ECO:0000256" key="7">
    <source>
        <dbReference type="ARBA" id="ARBA00023239"/>
    </source>
</evidence>
<gene>
    <name evidence="11" type="ORF">EV657_10423</name>
</gene>
<dbReference type="CDD" id="cd00609">
    <property type="entry name" value="AAT_like"/>
    <property type="match status" value="1"/>
</dbReference>
<comment type="caution">
    <text evidence="11">The sequence shown here is derived from an EMBL/GenBank/DDBJ whole genome shotgun (WGS) entry which is preliminary data.</text>
</comment>
<name>A0A4R8G1E0_9RHOB</name>
<dbReference type="EC" id="4.1.1.81" evidence="4"/>
<evidence type="ECO:0000256" key="5">
    <source>
        <dbReference type="ARBA" id="ARBA00022573"/>
    </source>
</evidence>
<reference evidence="11 12" key="1">
    <citation type="submission" date="2019-03" db="EMBL/GenBank/DDBJ databases">
        <title>Genomic Encyclopedia of Type Strains, Phase IV (KMG-IV): sequencing the most valuable type-strain genomes for metagenomic binning, comparative biology and taxonomic classification.</title>
        <authorList>
            <person name="Goeker M."/>
        </authorList>
    </citation>
    <scope>NUCLEOTIDE SEQUENCE [LARGE SCALE GENOMIC DNA]</scope>
    <source>
        <strain evidence="11 12">JA181</strain>
    </source>
</reference>
<dbReference type="InterPro" id="IPR015421">
    <property type="entry name" value="PyrdxlP-dep_Trfase_major"/>
</dbReference>
<dbReference type="InterPro" id="IPR015424">
    <property type="entry name" value="PyrdxlP-dep_Trfase"/>
</dbReference>
<comment type="catalytic activity">
    <reaction evidence="9">
        <text>O-phospho-L-threonine + H(+) = (R)-1-aminopropan-2-yl phosphate + CO2</text>
        <dbReference type="Rhea" id="RHEA:11492"/>
        <dbReference type="ChEBI" id="CHEBI:15378"/>
        <dbReference type="ChEBI" id="CHEBI:16526"/>
        <dbReference type="ChEBI" id="CHEBI:58563"/>
        <dbReference type="ChEBI" id="CHEBI:58675"/>
        <dbReference type="EC" id="4.1.1.81"/>
    </reaction>
</comment>
<dbReference type="Pfam" id="PF00155">
    <property type="entry name" value="Aminotran_1_2"/>
    <property type="match status" value="1"/>
</dbReference>
<feature type="domain" description="Aminotransferase class I/classII large" evidence="10">
    <location>
        <begin position="73"/>
        <end position="308"/>
    </location>
</feature>
<dbReference type="Gene3D" id="3.90.1150.10">
    <property type="entry name" value="Aspartate Aminotransferase, domain 1"/>
    <property type="match status" value="1"/>
</dbReference>
<evidence type="ECO:0000259" key="10">
    <source>
        <dbReference type="Pfam" id="PF00155"/>
    </source>
</evidence>
<dbReference type="Proteomes" id="UP000295484">
    <property type="component" value="Unassembled WGS sequence"/>
</dbReference>
<proteinExistence type="predicted"/>
<evidence type="ECO:0000256" key="2">
    <source>
        <dbReference type="ARBA" id="ARBA00003444"/>
    </source>
</evidence>
<protein>
    <recommendedName>
        <fullName evidence="4">threonine-phosphate decarboxylase</fullName>
        <ecNumber evidence="4">4.1.1.81</ecNumber>
    </recommendedName>
    <alternativeName>
        <fullName evidence="8">L-threonine-O-3-phosphate decarboxylase</fullName>
    </alternativeName>
</protein>
<organism evidence="11 12">
    <name type="scientific">Rhodovulum visakhapatnamense</name>
    <dbReference type="NCBI Taxonomy" id="364297"/>
    <lineage>
        <taxon>Bacteria</taxon>
        <taxon>Pseudomonadati</taxon>
        <taxon>Pseudomonadota</taxon>
        <taxon>Alphaproteobacteria</taxon>
        <taxon>Rhodobacterales</taxon>
        <taxon>Paracoccaceae</taxon>
        <taxon>Rhodovulum</taxon>
    </lineage>
</organism>
<dbReference type="UniPathway" id="UPA00148"/>
<dbReference type="GO" id="GO:0030170">
    <property type="term" value="F:pyridoxal phosphate binding"/>
    <property type="evidence" value="ECO:0007669"/>
    <property type="project" value="InterPro"/>
</dbReference>
<dbReference type="RefSeq" id="WP_134077276.1">
    <property type="nucleotide sequence ID" value="NZ_SOEB01000004.1"/>
</dbReference>
<evidence type="ECO:0000256" key="9">
    <source>
        <dbReference type="ARBA" id="ARBA00048531"/>
    </source>
</evidence>
<evidence type="ECO:0000313" key="12">
    <source>
        <dbReference type="Proteomes" id="UP000295484"/>
    </source>
</evidence>
<comment type="pathway">
    <text evidence="3">Cofactor biosynthesis; adenosylcobalamin biosynthesis.</text>
</comment>
<dbReference type="InterPro" id="IPR004838">
    <property type="entry name" value="NHTrfase_class1_PyrdxlP-BS"/>
</dbReference>
<dbReference type="SUPFAM" id="SSF53383">
    <property type="entry name" value="PLP-dependent transferases"/>
    <property type="match status" value="1"/>
</dbReference>
<evidence type="ECO:0000313" key="11">
    <source>
        <dbReference type="EMBL" id="TDX31827.1"/>
    </source>
</evidence>
<dbReference type="PROSITE" id="PS00105">
    <property type="entry name" value="AA_TRANSFER_CLASS_1"/>
    <property type="match status" value="1"/>
</dbReference>
<evidence type="ECO:0000256" key="6">
    <source>
        <dbReference type="ARBA" id="ARBA00022898"/>
    </source>
</evidence>
<dbReference type="InterPro" id="IPR004839">
    <property type="entry name" value="Aminotransferase_I/II_large"/>
</dbReference>
<evidence type="ECO:0000256" key="1">
    <source>
        <dbReference type="ARBA" id="ARBA00001933"/>
    </source>
</evidence>
<keyword evidence="7" id="KW-0456">Lyase</keyword>
<dbReference type="GO" id="GO:0009236">
    <property type="term" value="P:cobalamin biosynthetic process"/>
    <property type="evidence" value="ECO:0007669"/>
    <property type="project" value="UniProtKB-UniPathway"/>
</dbReference>
<dbReference type="PANTHER" id="PTHR42885:SF1">
    <property type="entry name" value="THREONINE-PHOSPHATE DECARBOXYLASE"/>
    <property type="match status" value="1"/>
</dbReference>
<dbReference type="PANTHER" id="PTHR42885">
    <property type="entry name" value="HISTIDINOL-PHOSPHATE AMINOTRANSFERASE-RELATED"/>
    <property type="match status" value="1"/>
</dbReference>